<evidence type="ECO:0000259" key="3">
    <source>
        <dbReference type="Pfam" id="PF01345"/>
    </source>
</evidence>
<dbReference type="InterPro" id="IPR047589">
    <property type="entry name" value="DUF11_rpt"/>
</dbReference>
<dbReference type="Pfam" id="PF20009">
    <property type="entry name" value="GEVED"/>
    <property type="match status" value="1"/>
</dbReference>
<dbReference type="InterPro" id="IPR054215">
    <property type="entry name" value="DUF6923"/>
</dbReference>
<feature type="domain" description="DUF7507" evidence="6">
    <location>
        <begin position="1441"/>
        <end position="1556"/>
    </location>
</feature>
<feature type="domain" description="DUF7927" evidence="7">
    <location>
        <begin position="1322"/>
        <end position="1435"/>
    </location>
</feature>
<feature type="domain" description="DUF7927" evidence="7">
    <location>
        <begin position="933"/>
        <end position="1038"/>
    </location>
</feature>
<dbReference type="SUPFAM" id="SSF117074">
    <property type="entry name" value="Hypothetical protein PA1324"/>
    <property type="match status" value="1"/>
</dbReference>
<feature type="domain" description="DUF11" evidence="3">
    <location>
        <begin position="1579"/>
        <end position="1682"/>
    </location>
</feature>
<organism evidence="8">
    <name type="scientific">Chelativorans sp. (strain BNC1)</name>
    <dbReference type="NCBI Taxonomy" id="266779"/>
    <lineage>
        <taxon>Bacteria</taxon>
        <taxon>Pseudomonadati</taxon>
        <taxon>Pseudomonadota</taxon>
        <taxon>Alphaproteobacteria</taxon>
        <taxon>Hyphomicrobiales</taxon>
        <taxon>Phyllobacteriaceae</taxon>
        <taxon>Chelativorans</taxon>
    </lineage>
</organism>
<dbReference type="Gene3D" id="2.60.40.10">
    <property type="entry name" value="Immunoglobulins"/>
    <property type="match status" value="1"/>
</dbReference>
<dbReference type="Pfam" id="PF01345">
    <property type="entry name" value="DUF11"/>
    <property type="match status" value="2"/>
</dbReference>
<dbReference type="EMBL" id="CP000390">
    <property type="protein sequence ID" value="ABG63798.1"/>
    <property type="molecule type" value="Genomic_DNA"/>
</dbReference>
<feature type="region of interest" description="Disordered" evidence="1">
    <location>
        <begin position="412"/>
        <end position="440"/>
    </location>
</feature>
<feature type="transmembrane region" description="Helical" evidence="2">
    <location>
        <begin position="60"/>
        <end position="81"/>
    </location>
</feature>
<dbReference type="OrthoDB" id="9773411at2"/>
<dbReference type="InterPro" id="IPR051172">
    <property type="entry name" value="Chlamydia_OmcB"/>
</dbReference>
<dbReference type="InterPro" id="IPR001434">
    <property type="entry name" value="OmcB-like_DUF11"/>
</dbReference>
<dbReference type="NCBIfam" id="TIGR01451">
    <property type="entry name" value="B_ant_repeat"/>
    <property type="match status" value="7"/>
</dbReference>
<evidence type="ECO:0000259" key="7">
    <source>
        <dbReference type="Pfam" id="PF25549"/>
    </source>
</evidence>
<gene>
    <name evidence="8" type="ordered locus">Meso_2414</name>
</gene>
<evidence type="ECO:0000259" key="5">
    <source>
        <dbReference type="Pfam" id="PF21959"/>
    </source>
</evidence>
<dbReference type="InterPro" id="IPR013783">
    <property type="entry name" value="Ig-like_fold"/>
</dbReference>
<sequence length="1898" mass="199578" precursor="true">MHKPVFNSAASRFSCEKSTEIVANISAAAGVPALRAKGKWFRRRFPGFFQKASGLPRFRCNLPALMLVCLAFFSVAAPAFADSFYFSRMRALADSEQSATGLFLWNDASNTQTQIGGDGSYLHLSDGTLIAVDGLATNLSGTLYGFAIDNASTAGFVPLASDDYCSANIRSRLVSINTSTAEMTYVGGSWLAGRHISGAGFDGQGRLWAIDCVAEEIIQINPATGAIVGSPIASGTGGTFSFAVDLDFAANGIGIIGYSGLAFRTFDPDAGWIADVPISTQNNGFDSSLTPPYAIVGVGFTSNLSARSGNAAADSCRLNIAENRGDDELGHVNDPFFASPAIAYREATQYDPPNRESEFYNGGPGDMARVGGPVLPSCFYDYGDAPNSYGTQRAGGGAYHAIVTGGSYFGSGQPDFEVDGQPNATATGDNGTGTDDEDGVTIPVLDRGATTQIEVNVGNVSAGTRLQAWIDWGRDGSFAEAGDQIFIDQAVTDGLNTFDVTVPVDAVSGTTFARFRIAEESGLGATGPASSGEVEDYQVTISNEQPSFGSCTSTMYLAIGGAPTQLHSVDTSTNPFTFPPIGDPWPASGSGYNGIGYSPDDNYIYAPRWNPNRSVHQLLRIGSDGSVQVRGDITGGGINGTDYQSQIASGVIGSDGYLYIKHNHLTDMMWRVDVTTRAATAIPLSQAIQQADFAWHNGTIYTHNHVDGWLYSIDPGTGTVSQIGQTGITSDAFGSMISASNGIFGRLNSGAFYQFDTTTGAATEISDAPAGGGDGAKCPNSPVTLPVDVVVTKDDGSETYLPGGNIFYEIVVSNNGPFGVQNALVNDALPADITTASWTCDSETGGGVCGEANGTGAIVDVPVNLPVGATVTFTLTMSVPPGKEGEIINVVTVTTPDGSPDTNLDNNTARDRDVYPLVRISKALTGEDGDIDDVAEPGETLTYTLTLVNEQGSDVQYNVFDNIDDNTSYVAGSSEVGGTAQEPDQTTDPLLWNGVSIAANTTLTITYDVLVDPQLPADVEEIRNAATQDCAAAPEACVVMPTPGIVTPSKALTDEDGVIDGVAEAGETLTYTVTLTNSRAGDALHDLIDNIDDNTTYVAGSATVNGAAQEPDTATDPLVWNDLPVPGNGTVEVVYQVTVANPLPDGVTEIRNEATDDCQANPDACVTTPTPGSATHVKQLTGETGTIAGVAEPGETLTYTVTLINNDADDALEDLADNIDDNTTYVAGSAAVGGAAQEPTGTDPLEWRGLIVPANGTLQVVYQVQVVDPIPDGVEEIGNVVYRIGEPEPDCKVTPTPPECVILPVPSKAMPSKALTDESGEADNVAEPGETLTYTVTITNSSANPTLYDLADNIDDNTTYVAGSATVGGAAQEPDTAGDPLVWNDLVVPANGTLDVVYQVTVADTIPEDVTEIRNIAFRQGEPEPDCTARPNQCAITEPQAPSLTLVKEGEYEDTDGNGFANAGDTIRYTFTVTNTGNVPVNDVVPEDAGPTFAGKTAENKLSEFTPESARLEPGEEQAFTATYTLGQSDIDNGAGVEDAVENEAKAIGYVNGDQVTGTKVESEGSEATVTLPAAASNISIAKIANLRAIRRGEQAPFTIRVTNLAGSRVDGLTVVDRIPPGFRYVEGSATVGDVAVEPVEAGREIRFENLSLEGNQEIEIRLRMLALSSAGPGEHVNRARAEDASGRQLAPEAQAVVEILAEPVFDCGDVIGKVFDDVNRNGYQDQGEPGLPGVRVATVKGWLITTDEYGRFHVACADLPEARIGSNFIMKLDTRTLPTGYRLTTENPRVVRLTAGKTTKLNFGAAVGRVVRLELTDAAFAPDAAQLKPEWAESVDRLIGVLAEEQSVLRLTYFYGGVDRALAGARIMQARELIAERWRRRGGAYRLEIEMRVEAVQ</sequence>
<keyword evidence="2" id="KW-0812">Transmembrane</keyword>
<evidence type="ECO:0000256" key="2">
    <source>
        <dbReference type="SAM" id="Phobius"/>
    </source>
</evidence>
<dbReference type="PANTHER" id="PTHR34819:SF3">
    <property type="entry name" value="CELL SURFACE PROTEIN"/>
    <property type="match status" value="1"/>
</dbReference>
<dbReference type="Pfam" id="PF24346">
    <property type="entry name" value="DUF7507"/>
    <property type="match status" value="1"/>
</dbReference>
<evidence type="ECO:0000259" key="4">
    <source>
        <dbReference type="Pfam" id="PF20009"/>
    </source>
</evidence>
<feature type="domain" description="DUF7927" evidence="7">
    <location>
        <begin position="1191"/>
        <end position="1303"/>
    </location>
</feature>
<dbReference type="InterPro" id="IPR055354">
    <property type="entry name" value="DUF7507"/>
</dbReference>
<reference evidence="8" key="1">
    <citation type="submission" date="2006-06" db="EMBL/GenBank/DDBJ databases">
        <title>Complete sequence of chromosome of Chelativorans sp. BNC1.</title>
        <authorList>
            <consortium name="US DOE Joint Genome Institute"/>
            <person name="Copeland A."/>
            <person name="Lucas S."/>
            <person name="Lapidus A."/>
            <person name="Barry K."/>
            <person name="Detter J.C."/>
            <person name="Glavina del Rio T."/>
            <person name="Hammon N."/>
            <person name="Israni S."/>
            <person name="Dalin E."/>
            <person name="Tice H."/>
            <person name="Pitluck S."/>
            <person name="Chertkov O."/>
            <person name="Brettin T."/>
            <person name="Bruce D."/>
            <person name="Han C."/>
            <person name="Tapia R."/>
            <person name="Gilna P."/>
            <person name="Schmutz J."/>
            <person name="Larimer F."/>
            <person name="Land M."/>
            <person name="Hauser L."/>
            <person name="Kyrpides N."/>
            <person name="Mikhailova N."/>
            <person name="Richardson P."/>
        </authorList>
    </citation>
    <scope>NUCLEOTIDE SEQUENCE</scope>
    <source>
        <strain evidence="8">BNC1</strain>
    </source>
</reference>
<dbReference type="STRING" id="266779.Meso_2414"/>
<dbReference type="HOGENOM" id="CLU_235857_0_0_5"/>
<evidence type="ECO:0000256" key="1">
    <source>
        <dbReference type="SAM" id="MobiDB-lite"/>
    </source>
</evidence>
<evidence type="ECO:0000259" key="6">
    <source>
        <dbReference type="Pfam" id="PF24346"/>
    </source>
</evidence>
<accession>Q11FM7</accession>
<feature type="domain" description="DUF11" evidence="3">
    <location>
        <begin position="788"/>
        <end position="909"/>
    </location>
</feature>
<dbReference type="Pfam" id="PF25549">
    <property type="entry name" value="DUF7927"/>
    <property type="match status" value="3"/>
</dbReference>
<name>Q11FM7_CHESB</name>
<feature type="domain" description="DUF6923" evidence="5">
    <location>
        <begin position="561"/>
        <end position="780"/>
    </location>
</feature>
<dbReference type="InterPro" id="IPR057687">
    <property type="entry name" value="DUF7927"/>
</dbReference>
<dbReference type="Pfam" id="PF21959">
    <property type="entry name" value="DUF6923"/>
    <property type="match status" value="1"/>
</dbReference>
<protein>
    <submittedName>
        <fullName evidence="8">Conserved repeat domain</fullName>
    </submittedName>
</protein>
<keyword evidence="2" id="KW-0472">Membrane</keyword>
<proteinExistence type="predicted"/>
<dbReference type="PANTHER" id="PTHR34819">
    <property type="entry name" value="LARGE CYSTEINE-RICH PERIPLASMIC PROTEIN OMCB"/>
    <property type="match status" value="1"/>
</dbReference>
<dbReference type="SUPFAM" id="SSF63825">
    <property type="entry name" value="YWTD domain"/>
    <property type="match status" value="1"/>
</dbReference>
<dbReference type="KEGG" id="mes:Meso_2414"/>
<dbReference type="eggNOG" id="COG1361">
    <property type="taxonomic scope" value="Bacteria"/>
</dbReference>
<feature type="domain" description="GEVED" evidence="4">
    <location>
        <begin position="466"/>
        <end position="540"/>
    </location>
</feature>
<dbReference type="InterPro" id="IPR045474">
    <property type="entry name" value="GEVED"/>
</dbReference>
<evidence type="ECO:0000313" key="8">
    <source>
        <dbReference type="EMBL" id="ABG63798.1"/>
    </source>
</evidence>
<feature type="compositionally biased region" description="Low complexity" evidence="1">
    <location>
        <begin position="423"/>
        <end position="433"/>
    </location>
</feature>
<keyword evidence="2" id="KW-1133">Transmembrane helix</keyword>